<keyword evidence="2 12" id="KW-0004">4Fe-4S</keyword>
<dbReference type="OrthoDB" id="9763993at2"/>
<comment type="cofactor">
    <cofactor evidence="12">
        <name>[4Fe-4S] cluster</name>
        <dbReference type="ChEBI" id="CHEBI:49883"/>
    </cofactor>
    <text evidence="12">Binds 2 [4Fe-4S] clusters. Binds 1 [4Fe-4S] cluster coordinated with 3 cysteines and an exchangeable S-adenosyl-L-methionine and 1 [4Fe-4S] cluster coordinated with 3 cysteines and the GTP-derived substrate.</text>
</comment>
<dbReference type="UniPathway" id="UPA00344"/>
<evidence type="ECO:0000256" key="11">
    <source>
        <dbReference type="ARBA" id="ARBA00048697"/>
    </source>
</evidence>
<dbReference type="InterPro" id="IPR050105">
    <property type="entry name" value="MoCo_biosynth_MoaA/MoaC"/>
</dbReference>
<feature type="binding site" evidence="12">
    <location>
        <position position="43"/>
    </location>
    <ligand>
        <name>GTP</name>
        <dbReference type="ChEBI" id="CHEBI:37565"/>
    </ligand>
</feature>
<dbReference type="Pfam" id="PF06463">
    <property type="entry name" value="Mob_synth_C"/>
    <property type="match status" value="1"/>
</dbReference>
<dbReference type="GO" id="GO:0005525">
    <property type="term" value="F:GTP binding"/>
    <property type="evidence" value="ECO:0007669"/>
    <property type="project" value="UniProtKB-UniRule"/>
</dbReference>
<dbReference type="InterPro" id="IPR013785">
    <property type="entry name" value="Aldolase_TIM"/>
</dbReference>
<feature type="binding site" evidence="12">
    <location>
        <begin position="297"/>
        <end position="299"/>
    </location>
    <ligand>
        <name>GTP</name>
        <dbReference type="ChEBI" id="CHEBI:37565"/>
    </ligand>
</feature>
<dbReference type="GO" id="GO:0046872">
    <property type="term" value="F:metal ion binding"/>
    <property type="evidence" value="ECO:0007669"/>
    <property type="project" value="UniProtKB-KW"/>
</dbReference>
<feature type="binding site" evidence="12">
    <location>
        <position position="50"/>
    </location>
    <ligand>
        <name>[4Fe-4S] cluster</name>
        <dbReference type="ChEBI" id="CHEBI:49883"/>
        <label>1</label>
        <note>4Fe-4S-S-AdoMet</note>
    </ligand>
</feature>
<dbReference type="SUPFAM" id="SSF102114">
    <property type="entry name" value="Radical SAM enzymes"/>
    <property type="match status" value="1"/>
</dbReference>
<dbReference type="InterPro" id="IPR006638">
    <property type="entry name" value="Elp3/MiaA/NifB-like_rSAM"/>
</dbReference>
<keyword evidence="6 12" id="KW-0408">Iron</keyword>
<dbReference type="GO" id="GO:0061798">
    <property type="term" value="F:GTP 3',8'-cyclase activity"/>
    <property type="evidence" value="ECO:0007669"/>
    <property type="project" value="UniProtKB-UniRule"/>
</dbReference>
<keyword evidence="5 12" id="KW-0547">Nucleotide-binding</keyword>
<dbReference type="AlphaFoldDB" id="A0A254THK8"/>
<organism evidence="14 15">
    <name type="scientific">Noviherbaspirillum denitrificans</name>
    <dbReference type="NCBI Taxonomy" id="1968433"/>
    <lineage>
        <taxon>Bacteria</taxon>
        <taxon>Pseudomonadati</taxon>
        <taxon>Pseudomonadota</taxon>
        <taxon>Betaproteobacteria</taxon>
        <taxon>Burkholderiales</taxon>
        <taxon>Oxalobacteraceae</taxon>
        <taxon>Noviherbaspirillum</taxon>
    </lineage>
</organism>
<keyword evidence="3 12" id="KW-0949">S-adenosyl-L-methionine</keyword>
<evidence type="ECO:0000313" key="14">
    <source>
        <dbReference type="EMBL" id="OWW22094.1"/>
    </source>
</evidence>
<comment type="catalytic activity">
    <reaction evidence="11 12">
        <text>GTP + AH2 + S-adenosyl-L-methionine = (8S)-3',8-cyclo-7,8-dihydroguanosine 5'-triphosphate + 5'-deoxyadenosine + L-methionine + A + H(+)</text>
        <dbReference type="Rhea" id="RHEA:49576"/>
        <dbReference type="ChEBI" id="CHEBI:13193"/>
        <dbReference type="ChEBI" id="CHEBI:15378"/>
        <dbReference type="ChEBI" id="CHEBI:17319"/>
        <dbReference type="ChEBI" id="CHEBI:17499"/>
        <dbReference type="ChEBI" id="CHEBI:37565"/>
        <dbReference type="ChEBI" id="CHEBI:57844"/>
        <dbReference type="ChEBI" id="CHEBI:59789"/>
        <dbReference type="ChEBI" id="CHEBI:131766"/>
        <dbReference type="EC" id="4.1.99.22"/>
    </reaction>
</comment>
<dbReference type="CDD" id="cd01335">
    <property type="entry name" value="Radical_SAM"/>
    <property type="match status" value="1"/>
</dbReference>
<feature type="binding site" evidence="12">
    <location>
        <position position="57"/>
    </location>
    <ligand>
        <name>[4Fe-4S] cluster</name>
        <dbReference type="ChEBI" id="CHEBI:49883"/>
        <label>1</label>
        <note>4Fe-4S-S-AdoMet</note>
    </ligand>
</feature>
<evidence type="ECO:0000256" key="2">
    <source>
        <dbReference type="ARBA" id="ARBA00022485"/>
    </source>
</evidence>
<dbReference type="GO" id="GO:1904047">
    <property type="term" value="F:S-adenosyl-L-methionine binding"/>
    <property type="evidence" value="ECO:0007669"/>
    <property type="project" value="UniProtKB-UniRule"/>
</dbReference>
<dbReference type="InterPro" id="IPR007197">
    <property type="entry name" value="rSAM"/>
</dbReference>
<comment type="similarity">
    <text evidence="12">Belongs to the radical SAM superfamily. MoaA family.</text>
</comment>
<feature type="binding site" evidence="12">
    <location>
        <position position="132"/>
    </location>
    <ligand>
        <name>GTP</name>
        <dbReference type="ChEBI" id="CHEBI:37565"/>
    </ligand>
</feature>
<dbReference type="InterPro" id="IPR058240">
    <property type="entry name" value="rSAM_sf"/>
</dbReference>
<evidence type="ECO:0000256" key="6">
    <source>
        <dbReference type="ARBA" id="ARBA00023004"/>
    </source>
</evidence>
<dbReference type="InterPro" id="IPR040064">
    <property type="entry name" value="MoaA-like"/>
</dbReference>
<keyword evidence="10 12" id="KW-0456">Lyase</keyword>
<evidence type="ECO:0000313" key="15">
    <source>
        <dbReference type="Proteomes" id="UP000197535"/>
    </source>
</evidence>
<dbReference type="InterPro" id="IPR013483">
    <property type="entry name" value="MoaA"/>
</dbReference>
<feature type="binding site" evidence="12">
    <location>
        <position position="309"/>
    </location>
    <ligand>
        <name>[4Fe-4S] cluster</name>
        <dbReference type="ChEBI" id="CHEBI:49883"/>
        <label>2</label>
        <note>4Fe-4S-substrate</note>
    </ligand>
</feature>
<comment type="subunit">
    <text evidence="12">Monomer and homodimer.</text>
</comment>
<evidence type="ECO:0000256" key="7">
    <source>
        <dbReference type="ARBA" id="ARBA00023014"/>
    </source>
</evidence>
<evidence type="ECO:0000256" key="10">
    <source>
        <dbReference type="ARBA" id="ARBA00023239"/>
    </source>
</evidence>
<comment type="function">
    <text evidence="12">Catalyzes the cyclization of GTP to (8S)-3',8-cyclo-7,8-dihydroguanosine 5'-triphosphate.</text>
</comment>
<dbReference type="NCBIfam" id="TIGR02666">
    <property type="entry name" value="moaA"/>
    <property type="match status" value="1"/>
</dbReference>
<evidence type="ECO:0000256" key="4">
    <source>
        <dbReference type="ARBA" id="ARBA00022723"/>
    </source>
</evidence>
<evidence type="ECO:0000256" key="9">
    <source>
        <dbReference type="ARBA" id="ARBA00023150"/>
    </source>
</evidence>
<dbReference type="Proteomes" id="UP000197535">
    <property type="component" value="Unassembled WGS sequence"/>
</dbReference>
<dbReference type="GO" id="GO:0051539">
    <property type="term" value="F:4 iron, 4 sulfur cluster binding"/>
    <property type="evidence" value="ECO:0007669"/>
    <property type="project" value="UniProtKB-UniRule"/>
</dbReference>
<dbReference type="Pfam" id="PF04055">
    <property type="entry name" value="Radical_SAM"/>
    <property type="match status" value="1"/>
</dbReference>
<dbReference type="SFLD" id="SFLDG01067">
    <property type="entry name" value="SPASM/twitch_domain_containing"/>
    <property type="match status" value="1"/>
</dbReference>
<feature type="binding site" evidence="12">
    <location>
        <position position="97"/>
    </location>
    <ligand>
        <name>GTP</name>
        <dbReference type="ChEBI" id="CHEBI:37565"/>
    </ligand>
</feature>
<keyword evidence="7 12" id="KW-0411">Iron-sulfur</keyword>
<evidence type="ECO:0000256" key="3">
    <source>
        <dbReference type="ARBA" id="ARBA00022691"/>
    </source>
</evidence>
<comment type="caution">
    <text evidence="14">The sequence shown here is derived from an EMBL/GenBank/DDBJ whole genome shotgun (WGS) entry which is preliminary data.</text>
</comment>
<dbReference type="InterPro" id="IPR000385">
    <property type="entry name" value="MoaA_NifB_PqqE_Fe-S-bd_CS"/>
</dbReference>
<name>A0A254THK8_9BURK</name>
<feature type="binding site" evidence="12">
    <location>
        <position position="292"/>
    </location>
    <ligand>
        <name>[4Fe-4S] cluster</name>
        <dbReference type="ChEBI" id="CHEBI:49883"/>
        <label>2</label>
        <note>4Fe-4S-substrate</note>
    </ligand>
</feature>
<dbReference type="PROSITE" id="PS01305">
    <property type="entry name" value="MOAA_NIFB_PQQE"/>
    <property type="match status" value="1"/>
</dbReference>
<dbReference type="PANTHER" id="PTHR22960">
    <property type="entry name" value="MOLYBDOPTERIN COFACTOR SYNTHESIS PROTEIN A"/>
    <property type="match status" value="1"/>
</dbReference>
<protein>
    <recommendedName>
        <fullName evidence="1 12">GTP 3',8-cyclase</fullName>
        <ecNumber evidence="1 12">4.1.99.22</ecNumber>
    </recommendedName>
    <alternativeName>
        <fullName evidence="12">Molybdenum cofactor biosynthesis protein A</fullName>
    </alternativeName>
</protein>
<dbReference type="GO" id="GO:0006777">
    <property type="term" value="P:Mo-molybdopterin cofactor biosynthetic process"/>
    <property type="evidence" value="ECO:0007669"/>
    <property type="project" value="UniProtKB-UniRule"/>
</dbReference>
<comment type="pathway">
    <text evidence="12">Cofactor biosynthesis; molybdopterin biosynthesis.</text>
</comment>
<feature type="binding site" evidence="12">
    <location>
        <position position="101"/>
    </location>
    <ligand>
        <name>S-adenosyl-L-methionine</name>
        <dbReference type="ChEBI" id="CHEBI:59789"/>
    </ligand>
</feature>
<feature type="binding site" evidence="12">
    <location>
        <position position="295"/>
    </location>
    <ligand>
        <name>[4Fe-4S] cluster</name>
        <dbReference type="ChEBI" id="CHEBI:49883"/>
        <label>2</label>
        <note>4Fe-4S-substrate</note>
    </ligand>
</feature>
<feature type="binding site" evidence="12">
    <location>
        <position position="228"/>
    </location>
    <ligand>
        <name>S-adenosyl-L-methionine</name>
        <dbReference type="ChEBI" id="CHEBI:59789"/>
    </ligand>
</feature>
<dbReference type="HAMAP" id="MF_01225_B">
    <property type="entry name" value="MoaA_B"/>
    <property type="match status" value="1"/>
</dbReference>
<dbReference type="PANTHER" id="PTHR22960:SF0">
    <property type="entry name" value="MOLYBDENUM COFACTOR BIOSYNTHESIS PROTEIN 1"/>
    <property type="match status" value="1"/>
</dbReference>
<evidence type="ECO:0000259" key="13">
    <source>
        <dbReference type="PROSITE" id="PS51918"/>
    </source>
</evidence>
<dbReference type="CDD" id="cd21117">
    <property type="entry name" value="Twitch_MoaA"/>
    <property type="match status" value="1"/>
</dbReference>
<keyword evidence="15" id="KW-1185">Reference proteome</keyword>
<evidence type="ECO:0000256" key="12">
    <source>
        <dbReference type="HAMAP-Rule" id="MF_01225"/>
    </source>
</evidence>
<dbReference type="SMART" id="SM00729">
    <property type="entry name" value="Elp3"/>
    <property type="match status" value="1"/>
</dbReference>
<dbReference type="RefSeq" id="WP_088708921.1">
    <property type="nucleotide sequence ID" value="NZ_LSTO01000001.1"/>
</dbReference>
<gene>
    <name evidence="12" type="primary">moaA</name>
    <name evidence="14" type="ORF">AYR66_23975</name>
</gene>
<keyword evidence="8 12" id="KW-0342">GTP-binding</keyword>
<sequence>MAERIIPVVDHRVLSTAPDIPAELEAPTGLVADSLARPLHDLRISVTDRCNFRCVYCMPKEVFDKDYAFLPHSALLSFEEITRVAKVFVAHGVRKIRLTGGEPLLRKDIERLVEMLAGLSTPDGEAIDLTLTTNASLLARKARALKEAGLKRVTVSLDALDEKVFQRMNDVDFPVSDVLKGIDIAHAVGLGPIKVNMVVKGGMNDQEILPMARHFKGSPFILRFIEYMDVGSSNGWKMDEVIPSAEVIRRINAEMPLEEIEPNYTGETAERWRYKDDGSEIGVISSVTRAFCHDCTRARLSTEGKLYTCLFATQGHDLRALIRSGRSDLELSTVVANIWRRRGDRYSELRTANTDLTERAVRKVEMSYIGG</sequence>
<keyword evidence="9 12" id="KW-0501">Molybdenum cofactor biosynthesis</keyword>
<dbReference type="EC" id="4.1.99.22" evidence="1 12"/>
<feature type="binding site" evidence="12">
    <location>
        <position position="56"/>
    </location>
    <ligand>
        <name>S-adenosyl-L-methionine</name>
        <dbReference type="ChEBI" id="CHEBI:59789"/>
    </ligand>
</feature>
<evidence type="ECO:0000256" key="5">
    <source>
        <dbReference type="ARBA" id="ARBA00022741"/>
    </source>
</evidence>
<feature type="binding site" evidence="12">
    <location>
        <position position="194"/>
    </location>
    <ligand>
        <name>GTP</name>
        <dbReference type="ChEBI" id="CHEBI:37565"/>
    </ligand>
</feature>
<evidence type="ECO:0000256" key="1">
    <source>
        <dbReference type="ARBA" id="ARBA00012167"/>
    </source>
</evidence>
<dbReference type="EMBL" id="LSTO01000001">
    <property type="protein sequence ID" value="OWW22094.1"/>
    <property type="molecule type" value="Genomic_DNA"/>
</dbReference>
<dbReference type="InterPro" id="IPR010505">
    <property type="entry name" value="MoaA_twitch"/>
</dbReference>
<reference evidence="14 15" key="1">
    <citation type="submission" date="2016-02" db="EMBL/GenBank/DDBJ databases">
        <authorList>
            <person name="Wen L."/>
            <person name="He K."/>
            <person name="Yang H."/>
        </authorList>
    </citation>
    <scope>NUCLEOTIDE SEQUENCE [LARGE SCALE GENOMIC DNA]</scope>
    <source>
        <strain evidence="14 15">TSA40</strain>
    </source>
</reference>
<dbReference type="SFLD" id="SFLDG01386">
    <property type="entry name" value="main_SPASM_domain-containing"/>
    <property type="match status" value="1"/>
</dbReference>
<feature type="binding site" evidence="12">
    <location>
        <position position="156"/>
    </location>
    <ligand>
        <name>S-adenosyl-L-methionine</name>
        <dbReference type="ChEBI" id="CHEBI:59789"/>
    </ligand>
</feature>
<dbReference type="PROSITE" id="PS51918">
    <property type="entry name" value="RADICAL_SAM"/>
    <property type="match status" value="1"/>
</dbReference>
<evidence type="ECO:0000256" key="8">
    <source>
        <dbReference type="ARBA" id="ARBA00023134"/>
    </source>
</evidence>
<keyword evidence="4 12" id="KW-0479">Metal-binding</keyword>
<dbReference type="SFLD" id="SFLDG01383">
    <property type="entry name" value="cyclic_pyranopterin_phosphate"/>
    <property type="match status" value="1"/>
</dbReference>
<dbReference type="SFLD" id="SFLDS00029">
    <property type="entry name" value="Radical_SAM"/>
    <property type="match status" value="1"/>
</dbReference>
<accession>A0A254THK8</accession>
<dbReference type="Gene3D" id="3.20.20.70">
    <property type="entry name" value="Aldolase class I"/>
    <property type="match status" value="1"/>
</dbReference>
<proteinExistence type="inferred from homology"/>
<feature type="binding site" evidence="12">
    <location>
        <position position="54"/>
    </location>
    <ligand>
        <name>[4Fe-4S] cluster</name>
        <dbReference type="ChEBI" id="CHEBI:49883"/>
        <label>1</label>
        <note>4Fe-4S-S-AdoMet</note>
    </ligand>
</feature>
<feature type="domain" description="Radical SAM core" evidence="13">
    <location>
        <begin position="34"/>
        <end position="258"/>
    </location>
</feature>
<dbReference type="GO" id="GO:0061799">
    <property type="term" value="F:cyclic pyranopterin monophosphate synthase activity"/>
    <property type="evidence" value="ECO:0007669"/>
    <property type="project" value="TreeGrafter"/>
</dbReference>